<sequence length="139" mass="15017">MDENEAKIRHFRITFPKCGLEKNNMATLTPPHIIFGGAPLQNPPGRGGENYPPGGRGGLVVRSRAGGLQVRNPIPPKNRRVSGPGARYIRPGQMSSRSCGAEAWRRVPDQVSSSSSDRGSKLRGPSQNSLHVAAKRGRK</sequence>
<dbReference type="Proteomes" id="UP000499080">
    <property type="component" value="Unassembled WGS sequence"/>
</dbReference>
<accession>A0A4Y2LMQ8</accession>
<reference evidence="2 3" key="1">
    <citation type="journal article" date="2019" name="Sci. Rep.">
        <title>Orb-weaving spider Araneus ventricosus genome elucidates the spidroin gene catalogue.</title>
        <authorList>
            <person name="Kono N."/>
            <person name="Nakamura H."/>
            <person name="Ohtoshi R."/>
            <person name="Moran D.A.P."/>
            <person name="Shinohara A."/>
            <person name="Yoshida Y."/>
            <person name="Fujiwara M."/>
            <person name="Mori M."/>
            <person name="Tomita M."/>
            <person name="Arakawa K."/>
        </authorList>
    </citation>
    <scope>NUCLEOTIDE SEQUENCE [LARGE SCALE GENOMIC DNA]</scope>
</reference>
<evidence type="ECO:0000256" key="1">
    <source>
        <dbReference type="SAM" id="MobiDB-lite"/>
    </source>
</evidence>
<feature type="region of interest" description="Disordered" evidence="1">
    <location>
        <begin position="35"/>
        <end position="139"/>
    </location>
</feature>
<comment type="caution">
    <text evidence="2">The sequence shown here is derived from an EMBL/GenBank/DDBJ whole genome shotgun (WGS) entry which is preliminary data.</text>
</comment>
<organism evidence="2 3">
    <name type="scientific">Araneus ventricosus</name>
    <name type="common">Orbweaver spider</name>
    <name type="synonym">Epeira ventricosa</name>
    <dbReference type="NCBI Taxonomy" id="182803"/>
    <lineage>
        <taxon>Eukaryota</taxon>
        <taxon>Metazoa</taxon>
        <taxon>Ecdysozoa</taxon>
        <taxon>Arthropoda</taxon>
        <taxon>Chelicerata</taxon>
        <taxon>Arachnida</taxon>
        <taxon>Araneae</taxon>
        <taxon>Araneomorphae</taxon>
        <taxon>Entelegynae</taxon>
        <taxon>Araneoidea</taxon>
        <taxon>Araneidae</taxon>
        <taxon>Araneus</taxon>
    </lineage>
</organism>
<dbReference type="AlphaFoldDB" id="A0A4Y2LMQ8"/>
<evidence type="ECO:0000313" key="2">
    <source>
        <dbReference type="EMBL" id="GBN15283.1"/>
    </source>
</evidence>
<proteinExistence type="predicted"/>
<protein>
    <submittedName>
        <fullName evidence="2">Uncharacterized protein</fullName>
    </submittedName>
</protein>
<evidence type="ECO:0000313" key="3">
    <source>
        <dbReference type="Proteomes" id="UP000499080"/>
    </source>
</evidence>
<gene>
    <name evidence="2" type="ORF">AVEN_85906_1</name>
</gene>
<keyword evidence="3" id="KW-1185">Reference proteome</keyword>
<name>A0A4Y2LMQ8_ARAVE</name>
<dbReference type="EMBL" id="BGPR01006004">
    <property type="protein sequence ID" value="GBN15283.1"/>
    <property type="molecule type" value="Genomic_DNA"/>
</dbReference>